<dbReference type="SUPFAM" id="SSF103481">
    <property type="entry name" value="Multidrug resistance efflux transporter EmrE"/>
    <property type="match status" value="2"/>
</dbReference>
<gene>
    <name evidence="9" type="primary">yvbV</name>
    <name evidence="9" type="ORF">GCM10011571_16500</name>
</gene>
<name>A0A8J2YAK9_9BACL</name>
<protein>
    <submittedName>
        <fullName evidence="9">Putative transporter YvbV</fullName>
    </submittedName>
</protein>
<evidence type="ECO:0000256" key="6">
    <source>
        <dbReference type="ARBA" id="ARBA00023136"/>
    </source>
</evidence>
<evidence type="ECO:0000259" key="8">
    <source>
        <dbReference type="Pfam" id="PF00892"/>
    </source>
</evidence>
<dbReference type="PANTHER" id="PTHR32322">
    <property type="entry name" value="INNER MEMBRANE TRANSPORTER"/>
    <property type="match status" value="1"/>
</dbReference>
<evidence type="ECO:0000256" key="5">
    <source>
        <dbReference type="ARBA" id="ARBA00022989"/>
    </source>
</evidence>
<accession>A0A8J2YAK9</accession>
<feature type="transmembrane region" description="Helical" evidence="7">
    <location>
        <begin position="182"/>
        <end position="201"/>
    </location>
</feature>
<dbReference type="Pfam" id="PF00892">
    <property type="entry name" value="EamA"/>
    <property type="match status" value="2"/>
</dbReference>
<comment type="similarity">
    <text evidence="2">Belongs to the EamA transporter family.</text>
</comment>
<feature type="domain" description="EamA" evidence="8">
    <location>
        <begin position="151"/>
        <end position="287"/>
    </location>
</feature>
<comment type="caution">
    <text evidence="9">The sequence shown here is derived from an EMBL/GenBank/DDBJ whole genome shotgun (WGS) entry which is preliminary data.</text>
</comment>
<feature type="transmembrane region" description="Helical" evidence="7">
    <location>
        <begin position="150"/>
        <end position="170"/>
    </location>
</feature>
<feature type="transmembrane region" description="Helical" evidence="7">
    <location>
        <begin position="95"/>
        <end position="117"/>
    </location>
</feature>
<dbReference type="EMBL" id="BMHQ01000005">
    <property type="protein sequence ID" value="GGE15580.1"/>
    <property type="molecule type" value="Genomic_DNA"/>
</dbReference>
<evidence type="ECO:0000256" key="1">
    <source>
        <dbReference type="ARBA" id="ARBA00004651"/>
    </source>
</evidence>
<evidence type="ECO:0000256" key="3">
    <source>
        <dbReference type="ARBA" id="ARBA00022475"/>
    </source>
</evidence>
<feature type="transmembrane region" description="Helical" evidence="7">
    <location>
        <begin position="124"/>
        <end position="144"/>
    </location>
</feature>
<feature type="transmembrane region" description="Helical" evidence="7">
    <location>
        <begin position="38"/>
        <end position="56"/>
    </location>
</feature>
<dbReference type="PANTHER" id="PTHR32322:SF18">
    <property type="entry name" value="S-ADENOSYLMETHIONINE_S-ADENOSYLHOMOCYSTEINE TRANSPORTER"/>
    <property type="match status" value="1"/>
</dbReference>
<keyword evidence="10" id="KW-1185">Reference proteome</keyword>
<sequence>MAIPTRMRSFFMIAFLVLVWGLCWPVYKASLDFTPPILFAGMRTLLGGLGLAIIAIPRYRRIRFRRNWHIYFIAAFLNSIVFFGGQTVGLTYLPAGLFSVIVYLQPVLVGIFAWLWLGEALTSVKLLGLLLGFLGVLAAGLNGFLGNASVIGVVLALITAAGWALGTVYFKKIGDRVDSLWLIAFQCLLGGAAMTIAGFTVENPAEIVWNNGIYWSGLVFGAAFGISSAWIVYFTLVQAGEASQVASFTFLVPMISVLVSVVFLGESFTLDLLMGMFFIVLSIYLVNRNLKRSPFPDAVPGDLMEKKGSN</sequence>
<evidence type="ECO:0000313" key="9">
    <source>
        <dbReference type="EMBL" id="GGE15580.1"/>
    </source>
</evidence>
<evidence type="ECO:0000256" key="7">
    <source>
        <dbReference type="SAM" id="Phobius"/>
    </source>
</evidence>
<feature type="transmembrane region" description="Helical" evidence="7">
    <location>
        <begin position="213"/>
        <end position="233"/>
    </location>
</feature>
<dbReference type="InterPro" id="IPR037185">
    <property type="entry name" value="EmrE-like"/>
</dbReference>
<evidence type="ECO:0000256" key="2">
    <source>
        <dbReference type="ARBA" id="ARBA00007362"/>
    </source>
</evidence>
<keyword evidence="5 7" id="KW-1133">Transmembrane helix</keyword>
<dbReference type="GO" id="GO:0005886">
    <property type="term" value="C:plasma membrane"/>
    <property type="evidence" value="ECO:0007669"/>
    <property type="project" value="UniProtKB-SubCell"/>
</dbReference>
<reference evidence="9" key="1">
    <citation type="journal article" date="2014" name="Int. J. Syst. Evol. Microbiol.">
        <title>Complete genome sequence of Corynebacterium casei LMG S-19264T (=DSM 44701T), isolated from a smear-ripened cheese.</title>
        <authorList>
            <consortium name="US DOE Joint Genome Institute (JGI-PGF)"/>
            <person name="Walter F."/>
            <person name="Albersmeier A."/>
            <person name="Kalinowski J."/>
            <person name="Ruckert C."/>
        </authorList>
    </citation>
    <scope>NUCLEOTIDE SEQUENCE</scope>
    <source>
        <strain evidence="9">CGMCC 1.15179</strain>
    </source>
</reference>
<dbReference type="AlphaFoldDB" id="A0A8J2YAK9"/>
<feature type="transmembrane region" description="Helical" evidence="7">
    <location>
        <begin position="270"/>
        <end position="286"/>
    </location>
</feature>
<keyword evidence="6 7" id="KW-0472">Membrane</keyword>
<dbReference type="Proteomes" id="UP000625210">
    <property type="component" value="Unassembled WGS sequence"/>
</dbReference>
<organism evidence="9 10">
    <name type="scientific">Marinithermofilum abyssi</name>
    <dbReference type="NCBI Taxonomy" id="1571185"/>
    <lineage>
        <taxon>Bacteria</taxon>
        <taxon>Bacillati</taxon>
        <taxon>Bacillota</taxon>
        <taxon>Bacilli</taxon>
        <taxon>Bacillales</taxon>
        <taxon>Thermoactinomycetaceae</taxon>
        <taxon>Marinithermofilum</taxon>
    </lineage>
</organism>
<evidence type="ECO:0000313" key="10">
    <source>
        <dbReference type="Proteomes" id="UP000625210"/>
    </source>
</evidence>
<proteinExistence type="inferred from homology"/>
<dbReference type="InterPro" id="IPR050638">
    <property type="entry name" value="AA-Vitamin_Transporters"/>
</dbReference>
<feature type="transmembrane region" description="Helical" evidence="7">
    <location>
        <begin position="68"/>
        <end position="89"/>
    </location>
</feature>
<reference evidence="9" key="2">
    <citation type="submission" date="2020-09" db="EMBL/GenBank/DDBJ databases">
        <authorList>
            <person name="Sun Q."/>
            <person name="Zhou Y."/>
        </authorList>
    </citation>
    <scope>NUCLEOTIDE SEQUENCE</scope>
    <source>
        <strain evidence="9">CGMCC 1.15179</strain>
    </source>
</reference>
<comment type="subcellular location">
    <subcellularLocation>
        <location evidence="1">Cell membrane</location>
        <topology evidence="1">Multi-pass membrane protein</topology>
    </subcellularLocation>
</comment>
<keyword evidence="3" id="KW-1003">Cell membrane</keyword>
<keyword evidence="4 7" id="KW-0812">Transmembrane</keyword>
<feature type="transmembrane region" description="Helical" evidence="7">
    <location>
        <begin position="245"/>
        <end position="264"/>
    </location>
</feature>
<dbReference type="RefSeq" id="WP_188647419.1">
    <property type="nucleotide sequence ID" value="NZ_BMHQ01000005.1"/>
</dbReference>
<feature type="domain" description="EamA" evidence="8">
    <location>
        <begin position="11"/>
        <end position="137"/>
    </location>
</feature>
<evidence type="ECO:0000256" key="4">
    <source>
        <dbReference type="ARBA" id="ARBA00022692"/>
    </source>
</evidence>
<dbReference type="InterPro" id="IPR000620">
    <property type="entry name" value="EamA_dom"/>
</dbReference>